<dbReference type="Proteomes" id="UP000242164">
    <property type="component" value="Unassembled WGS sequence"/>
</dbReference>
<comment type="caution">
    <text evidence="1">The sequence shown here is derived from an EMBL/GenBank/DDBJ whole genome shotgun (WGS) entry which is preliminary data.</text>
</comment>
<organism evidence="1 2">
    <name type="scientific">Bacillus cytotoxicus</name>
    <dbReference type="NCBI Taxonomy" id="580165"/>
    <lineage>
        <taxon>Bacteria</taxon>
        <taxon>Bacillati</taxon>
        <taxon>Bacillota</taxon>
        <taxon>Bacilli</taxon>
        <taxon>Bacillales</taxon>
        <taxon>Bacillaceae</taxon>
        <taxon>Bacillus</taxon>
        <taxon>Bacillus cereus group</taxon>
    </lineage>
</organism>
<evidence type="ECO:0000313" key="1">
    <source>
        <dbReference type="EMBL" id="SCL93833.1"/>
    </source>
</evidence>
<sequence>MMEIYVILTIGKT</sequence>
<gene>
    <name evidence="1" type="ORF">BCB44BAC_02263</name>
</gene>
<proteinExistence type="predicted"/>
<protein>
    <submittedName>
        <fullName evidence="1">Uncharacterized protein</fullName>
    </submittedName>
</protein>
<reference evidence="1 2" key="1">
    <citation type="submission" date="2016-08" db="EMBL/GenBank/DDBJ databases">
        <authorList>
            <person name="Loux V."/>
            <person name="Rue O."/>
        </authorList>
    </citation>
    <scope>NUCLEOTIDE SEQUENCE [LARGE SCALE GENOMIC DNA]</scope>
    <source>
        <strain evidence="1 2">AFSSA_08CEB44bac</strain>
    </source>
</reference>
<accession>A0AAX2CH88</accession>
<dbReference type="EMBL" id="FMIK01000028">
    <property type="protein sequence ID" value="SCL93833.1"/>
    <property type="molecule type" value="Genomic_DNA"/>
</dbReference>
<name>A0AAX2CH88_9BACI</name>
<evidence type="ECO:0000313" key="2">
    <source>
        <dbReference type="Proteomes" id="UP000242164"/>
    </source>
</evidence>